<name>A0A076LY53_9GAMM</name>
<evidence type="ECO:0000256" key="3">
    <source>
        <dbReference type="ARBA" id="ARBA00022729"/>
    </source>
</evidence>
<reference evidence="6 7" key="1">
    <citation type="journal article" date="2012" name="PLoS ONE">
        <title>Edwardsiella comparative phylogenomics reveal the new intra/inter-species taxonomic relationships, virulence evolution and niche adaptation mechanisms.</title>
        <authorList>
            <person name="Yang M."/>
            <person name="Lv Y."/>
            <person name="Xiao J."/>
            <person name="Wu H."/>
            <person name="Zheng H."/>
            <person name="Liu Q."/>
            <person name="Zhang Y."/>
            <person name="Wang Q."/>
        </authorList>
    </citation>
    <scope>NUCLEOTIDE SEQUENCE [LARGE SCALE GENOMIC DNA]</scope>
    <source>
        <strain evidence="7">080813</strain>
    </source>
</reference>
<sequence>MRKLTVMALAASLALSVGAAWAQPQQDDDTPPCWQDGGMMMGSGYHHMMWRDGHHGRYRGGMFDGLNLSDAQRQQMRDIARQYAAQSDSAAWHDAFKQRQQIITGDKFDESAVRAQLDASGAKRNQQLVQRLKMEHQMYSVLTPEQKKAFNDNAERGLQQMQQYHDRWMHQ</sequence>
<keyword evidence="3 5" id="KW-0732">Signal</keyword>
<evidence type="ECO:0000256" key="1">
    <source>
        <dbReference type="ARBA" id="ARBA00004418"/>
    </source>
</evidence>
<evidence type="ECO:0000313" key="7">
    <source>
        <dbReference type="Proteomes" id="UP000028681"/>
    </source>
</evidence>
<dbReference type="Proteomes" id="UP000028681">
    <property type="component" value="Chromosome"/>
</dbReference>
<feature type="chain" id="PRO_5001715541" evidence="5">
    <location>
        <begin position="23"/>
        <end position="171"/>
    </location>
</feature>
<proteinExistence type="inferred from homology"/>
<keyword evidence="4" id="KW-0574">Periplasm</keyword>
<dbReference type="RefSeq" id="WP_034163304.1">
    <property type="nucleotide sequence ID" value="NZ_CP006664.1"/>
</dbReference>
<gene>
    <name evidence="6" type="ORF">ETEE_3940</name>
</gene>
<feature type="signal peptide" evidence="5">
    <location>
        <begin position="1"/>
        <end position="22"/>
    </location>
</feature>
<dbReference type="GO" id="GO:0051082">
    <property type="term" value="F:unfolded protein binding"/>
    <property type="evidence" value="ECO:0007669"/>
    <property type="project" value="TreeGrafter"/>
</dbReference>
<accession>A0A076LY53</accession>
<organism evidence="6 7">
    <name type="scientific">Edwardsiella anguillarum ET080813</name>
    <dbReference type="NCBI Taxonomy" id="667120"/>
    <lineage>
        <taxon>Bacteria</taxon>
        <taxon>Pseudomonadati</taxon>
        <taxon>Pseudomonadota</taxon>
        <taxon>Gammaproteobacteria</taxon>
        <taxon>Enterobacterales</taxon>
        <taxon>Hafniaceae</taxon>
        <taxon>Edwardsiella</taxon>
    </lineage>
</organism>
<dbReference type="Gene3D" id="1.20.120.1490">
    <property type="match status" value="1"/>
</dbReference>
<dbReference type="InterPro" id="IPR052211">
    <property type="entry name" value="Cpx_auxiliary_protein"/>
</dbReference>
<dbReference type="Pfam" id="PF07813">
    <property type="entry name" value="LTXXQ"/>
    <property type="match status" value="1"/>
</dbReference>
<evidence type="ECO:0000256" key="5">
    <source>
        <dbReference type="SAM" id="SignalP"/>
    </source>
</evidence>
<evidence type="ECO:0000256" key="4">
    <source>
        <dbReference type="ARBA" id="ARBA00022764"/>
    </source>
</evidence>
<protein>
    <submittedName>
        <fullName evidence="6">P pilus assembly/Cpx signaling pathway, periplasmic inhibitor/zinc-resistance associated protein</fullName>
    </submittedName>
</protein>
<dbReference type="PIRSF" id="PIRSF034445">
    <property type="entry name" value="CpxP_Spy"/>
    <property type="match status" value="1"/>
</dbReference>
<dbReference type="InterPro" id="IPR012899">
    <property type="entry name" value="LTXXQ"/>
</dbReference>
<dbReference type="PANTHER" id="PTHR38102">
    <property type="entry name" value="PERIPLASMIC CHAPERONE SPY"/>
    <property type="match status" value="1"/>
</dbReference>
<dbReference type="GO" id="GO:0030288">
    <property type="term" value="C:outer membrane-bounded periplasmic space"/>
    <property type="evidence" value="ECO:0007669"/>
    <property type="project" value="TreeGrafter"/>
</dbReference>
<dbReference type="CDD" id="cd09916">
    <property type="entry name" value="CpxP_like"/>
    <property type="match status" value="1"/>
</dbReference>
<dbReference type="PANTHER" id="PTHR38102:SF1">
    <property type="entry name" value="PERIPLASMIC CHAPERONE SPY"/>
    <property type="match status" value="1"/>
</dbReference>
<dbReference type="GeneID" id="33941292"/>
<dbReference type="AlphaFoldDB" id="A0A076LY53"/>
<dbReference type="KEGG" id="ete:ETEE_3940"/>
<evidence type="ECO:0000313" key="6">
    <source>
        <dbReference type="EMBL" id="AIJ10349.1"/>
    </source>
</evidence>
<dbReference type="HOGENOM" id="CLU_124352_2_0_6"/>
<comment type="similarity">
    <text evidence="2">Belongs to the CpxP/Spy family.</text>
</comment>
<evidence type="ECO:0000256" key="2">
    <source>
        <dbReference type="ARBA" id="ARBA00008441"/>
    </source>
</evidence>
<dbReference type="EMBL" id="CP006664">
    <property type="protein sequence ID" value="AIJ10349.1"/>
    <property type="molecule type" value="Genomic_DNA"/>
</dbReference>
<comment type="subcellular location">
    <subcellularLocation>
        <location evidence="1">Periplasm</location>
    </subcellularLocation>
</comment>